<gene>
    <name evidence="1" type="ORF">KHA99_07850</name>
</gene>
<organism evidence="1 2">
    <name type="scientific">Neobacillus rhizophilus</name>
    <dbReference type="NCBI Taxonomy" id="2833579"/>
    <lineage>
        <taxon>Bacteria</taxon>
        <taxon>Bacillati</taxon>
        <taxon>Bacillota</taxon>
        <taxon>Bacilli</taxon>
        <taxon>Bacillales</taxon>
        <taxon>Bacillaceae</taxon>
        <taxon>Neobacillus</taxon>
    </lineage>
</organism>
<protein>
    <recommendedName>
        <fullName evidence="3">DUF3888 domain-containing protein</fullName>
    </recommendedName>
</protein>
<evidence type="ECO:0000313" key="1">
    <source>
        <dbReference type="EMBL" id="MBS4212374.1"/>
    </source>
</evidence>
<keyword evidence="2" id="KW-1185">Reference proteome</keyword>
<evidence type="ECO:0000313" key="2">
    <source>
        <dbReference type="Proteomes" id="UP000679749"/>
    </source>
</evidence>
<reference evidence="1" key="1">
    <citation type="submission" date="2021-05" db="EMBL/GenBank/DDBJ databases">
        <title>Novel Bacillus species.</title>
        <authorList>
            <person name="Liu G."/>
        </authorList>
    </citation>
    <scope>NUCLEOTIDE SEQUENCE</scope>
    <source>
        <strain evidence="1">FJAT-49825</strain>
    </source>
</reference>
<sequence length="154" mass="17751">MKNILMLAFMFFFLTIPSVVQGEEYNKKRLQDDLYNVTNDVTQEQHLKHFMLNLINKEIILSAREFYKDKNISGMAFDWEKNYNVVEVTEPQVTGENAEYPFIVKVNVIPANEKPLGTDTLTFGVIVDSHPDAPGKPSITSKLIKYEHKDLPKE</sequence>
<accession>A0A942U6G9</accession>
<evidence type="ECO:0008006" key="3">
    <source>
        <dbReference type="Google" id="ProtNLM"/>
    </source>
</evidence>
<dbReference type="AlphaFoldDB" id="A0A942U6G9"/>
<dbReference type="Proteomes" id="UP000679749">
    <property type="component" value="Unassembled WGS sequence"/>
</dbReference>
<proteinExistence type="predicted"/>
<dbReference type="RefSeq" id="WP_213116827.1">
    <property type="nucleotide sequence ID" value="NZ_JAGYPF010000001.1"/>
</dbReference>
<dbReference type="EMBL" id="JAGYPF010000001">
    <property type="protein sequence ID" value="MBS4212374.1"/>
    <property type="molecule type" value="Genomic_DNA"/>
</dbReference>
<comment type="caution">
    <text evidence="1">The sequence shown here is derived from an EMBL/GenBank/DDBJ whole genome shotgun (WGS) entry which is preliminary data.</text>
</comment>
<name>A0A942U6G9_9BACI</name>